<dbReference type="Proteomes" id="UP000814033">
    <property type="component" value="Unassembled WGS sequence"/>
</dbReference>
<reference evidence="1" key="1">
    <citation type="submission" date="2021-02" db="EMBL/GenBank/DDBJ databases">
        <authorList>
            <consortium name="DOE Joint Genome Institute"/>
            <person name="Ahrendt S."/>
            <person name="Looney B.P."/>
            <person name="Miyauchi S."/>
            <person name="Morin E."/>
            <person name="Drula E."/>
            <person name="Courty P.E."/>
            <person name="Chicoki N."/>
            <person name="Fauchery L."/>
            <person name="Kohler A."/>
            <person name="Kuo A."/>
            <person name="Labutti K."/>
            <person name="Pangilinan J."/>
            <person name="Lipzen A."/>
            <person name="Riley R."/>
            <person name="Andreopoulos W."/>
            <person name="He G."/>
            <person name="Johnson J."/>
            <person name="Barry K.W."/>
            <person name="Grigoriev I.V."/>
            <person name="Nagy L."/>
            <person name="Hibbett D."/>
            <person name="Henrissat B."/>
            <person name="Matheny P.B."/>
            <person name="Labbe J."/>
            <person name="Martin F."/>
        </authorList>
    </citation>
    <scope>NUCLEOTIDE SEQUENCE</scope>
    <source>
        <strain evidence="1">FP105234-sp</strain>
    </source>
</reference>
<evidence type="ECO:0000313" key="1">
    <source>
        <dbReference type="EMBL" id="KAI0041945.1"/>
    </source>
</evidence>
<protein>
    <submittedName>
        <fullName evidence="1">Uncharacterized protein</fullName>
    </submittedName>
</protein>
<name>A0ACB8RD78_9AGAM</name>
<proteinExistence type="predicted"/>
<sequence>MPPPPQVNFEGRPMTGGSIPHVPRHRTLSPGRPNLRRHPRAISLQPDYRYSPHRQAPVSSSAAQPSPTRSRRRTSHTPRRSSTAVPTPLNPPSRRHRASASPIRPLAPLPHIPTLLLPENRPTGAPMPHWNPYSWAPPPRLPPPIYRDPRWHSQPVVPIAGTGLHTPAATPPVGIPTSVPTWFSPPPPSPPPRTPAPRKATVHVDPSTGEPASVHMVFSPREAEAHFPGVLPSSSSRRSHANLGPSPNASLSELFTPDRYRKFPLSSVFSPPTPPLTPTDSDDECGDVHIYPHPDTPADVRAELFPMGRATYRIPPRVSSSLSSSSSDRSSPVIPPVVPVPVLPTPSPSPPPSTAPGAYVWRPHPNPHPSYSPRTFWGPHVRARAPAPLTPRAAHALSGGYPLPGTQVGWTPSAVQWPPLAAGPSPALLLAPWIIPNPNTAGKPHIVWDVSLPPSTARRITGHDVFVDMYDVLWHPAVLPGARKMVIVCDTGMARGSLWSPIVIRQRTDLTCGDVFQAVYNFFQTQITDRELESITAAGHYEALLTAAHARCQTSPGLAEYNRLQGFKRVDCLGEWKMWWGTWIQYEHDGTWTLHLGLKAPAPF</sequence>
<dbReference type="EMBL" id="MU276092">
    <property type="protein sequence ID" value="KAI0041945.1"/>
    <property type="molecule type" value="Genomic_DNA"/>
</dbReference>
<keyword evidence="2" id="KW-1185">Reference proteome</keyword>
<gene>
    <name evidence="1" type="ORF">FA95DRAFT_631145</name>
</gene>
<accession>A0ACB8RD78</accession>
<comment type="caution">
    <text evidence="1">The sequence shown here is derived from an EMBL/GenBank/DDBJ whole genome shotgun (WGS) entry which is preliminary data.</text>
</comment>
<organism evidence="1 2">
    <name type="scientific">Auriscalpium vulgare</name>
    <dbReference type="NCBI Taxonomy" id="40419"/>
    <lineage>
        <taxon>Eukaryota</taxon>
        <taxon>Fungi</taxon>
        <taxon>Dikarya</taxon>
        <taxon>Basidiomycota</taxon>
        <taxon>Agaricomycotina</taxon>
        <taxon>Agaricomycetes</taxon>
        <taxon>Russulales</taxon>
        <taxon>Auriscalpiaceae</taxon>
        <taxon>Auriscalpium</taxon>
    </lineage>
</organism>
<evidence type="ECO:0000313" key="2">
    <source>
        <dbReference type="Proteomes" id="UP000814033"/>
    </source>
</evidence>
<reference evidence="1" key="2">
    <citation type="journal article" date="2022" name="New Phytol.">
        <title>Evolutionary transition to the ectomycorrhizal habit in the genomes of a hyperdiverse lineage of mushroom-forming fungi.</title>
        <authorList>
            <person name="Looney B."/>
            <person name="Miyauchi S."/>
            <person name="Morin E."/>
            <person name="Drula E."/>
            <person name="Courty P.E."/>
            <person name="Kohler A."/>
            <person name="Kuo A."/>
            <person name="LaButti K."/>
            <person name="Pangilinan J."/>
            <person name="Lipzen A."/>
            <person name="Riley R."/>
            <person name="Andreopoulos W."/>
            <person name="He G."/>
            <person name="Johnson J."/>
            <person name="Nolan M."/>
            <person name="Tritt A."/>
            <person name="Barry K.W."/>
            <person name="Grigoriev I.V."/>
            <person name="Nagy L.G."/>
            <person name="Hibbett D."/>
            <person name="Henrissat B."/>
            <person name="Matheny P.B."/>
            <person name="Labbe J."/>
            <person name="Martin F.M."/>
        </authorList>
    </citation>
    <scope>NUCLEOTIDE SEQUENCE</scope>
    <source>
        <strain evidence="1">FP105234-sp</strain>
    </source>
</reference>